<gene>
    <name evidence="6" type="ORF">PSACC_01470</name>
</gene>
<comment type="caution">
    <text evidence="6">The sequence shown here is derived from an EMBL/GenBank/DDBJ whole genome shotgun (WGS) entry which is preliminary data.</text>
</comment>
<comment type="pathway">
    <text evidence="4">Protein modification; protein glycosylation.</text>
</comment>
<evidence type="ECO:0000256" key="1">
    <source>
        <dbReference type="ARBA" id="ARBA00003142"/>
    </source>
</evidence>
<dbReference type="STRING" id="1246581.A0A2H9TLW8"/>
<comment type="catalytic activity">
    <reaction evidence="4">
        <text>an alpha-D-Man-(1-&gt;3)-beta-D-Man-(1-&gt;4)-beta-D-GlcNAc-(1-&gt;4)-alpha-D-GlcNAc-diphospho-di-trans,poly-cis-dolichol + GDP-alpha-D-mannose = an alpha-D-Man-(1-&gt;3)-[alpha-D-Man-(1-&gt;6)]-beta-D-Man-(1-&gt;4)-beta-D-GlcNAc-(1-&gt;4)-alpha-D-GlcNAc-diphospho-di-trans,poly-cis-dolichol + GDP + H(+)</text>
        <dbReference type="Rhea" id="RHEA:29519"/>
        <dbReference type="Rhea" id="RHEA-COMP:19513"/>
        <dbReference type="Rhea" id="RHEA-COMP:19515"/>
        <dbReference type="ChEBI" id="CHEBI:15378"/>
        <dbReference type="ChEBI" id="CHEBI:57527"/>
        <dbReference type="ChEBI" id="CHEBI:58189"/>
        <dbReference type="ChEBI" id="CHEBI:132510"/>
        <dbReference type="ChEBI" id="CHEBI:132511"/>
        <dbReference type="EC" id="2.4.1.257"/>
    </reaction>
    <physiologicalReaction direction="left-to-right" evidence="4">
        <dbReference type="Rhea" id="RHEA:29520"/>
    </physiologicalReaction>
</comment>
<comment type="catalytic activity">
    <reaction evidence="4">
        <text>a beta-D-Man-(1-&gt;4)-beta-D-GlcNAc-(1-&gt;4)-alpha-D-GlcNAc-diphospho-di-trans,poly-cis-dolichol + GDP-alpha-D-mannose = an alpha-D-Man-(1-&gt;3)-beta-D-Man-(1-&gt;4)-beta-D-GlcNAc-(1-&gt;4)-alpha-D-GlcNAc-diphospho-di-trans,poly-cis-dolichol + GDP + H(+)</text>
        <dbReference type="Rhea" id="RHEA:29515"/>
        <dbReference type="Rhea" id="RHEA-COMP:19511"/>
        <dbReference type="Rhea" id="RHEA-COMP:19513"/>
        <dbReference type="ChEBI" id="CHEBI:15378"/>
        <dbReference type="ChEBI" id="CHEBI:57527"/>
        <dbReference type="ChEBI" id="CHEBI:58189"/>
        <dbReference type="ChEBI" id="CHEBI:58472"/>
        <dbReference type="ChEBI" id="CHEBI:132510"/>
        <dbReference type="EC" id="2.4.1.132"/>
    </reaction>
    <physiologicalReaction direction="left-to-right" evidence="4">
        <dbReference type="Rhea" id="RHEA:29516"/>
    </physiologicalReaction>
</comment>
<dbReference type="InterPro" id="IPR001296">
    <property type="entry name" value="Glyco_trans_1"/>
</dbReference>
<dbReference type="SUPFAM" id="SSF53756">
    <property type="entry name" value="UDP-Glycosyltransferase/glycogen phosphorylase"/>
    <property type="match status" value="2"/>
</dbReference>
<dbReference type="EC" id="2.4.1.257" evidence="4"/>
<comment type="similarity">
    <text evidence="4">Belongs to the glycosyltransferase group 1 family.</text>
</comment>
<feature type="domain" description="Glycosyl transferase family 1" evidence="5">
    <location>
        <begin position="102"/>
        <end position="198"/>
    </location>
</feature>
<dbReference type="UniPathway" id="UPA00378"/>
<protein>
    <recommendedName>
        <fullName evidence="4">Alpha-1,3/1,6-mannosyltransferase ALG2</fullName>
        <ecNumber evidence="4">2.4.1.132</ecNumber>
        <ecNumber evidence="4">2.4.1.257</ecNumber>
    </recommendedName>
    <alternativeName>
        <fullName evidence="4">GDP-Man:Man(1)GlcNAc(2)-PP-Dol alpha-1,3-mannosyltransferase</fullName>
    </alternativeName>
</protein>
<name>A0A2H9TLW8_9FUNG</name>
<evidence type="ECO:0000256" key="2">
    <source>
        <dbReference type="ARBA" id="ARBA00022676"/>
    </source>
</evidence>
<dbReference type="PANTHER" id="PTHR45918">
    <property type="entry name" value="ALPHA-1,3/1,6-MANNOSYLTRANSFERASE ALG2"/>
    <property type="match status" value="1"/>
</dbReference>
<evidence type="ECO:0000313" key="7">
    <source>
        <dbReference type="Proteomes" id="UP000240830"/>
    </source>
</evidence>
<dbReference type="Proteomes" id="UP000240830">
    <property type="component" value="Unassembled WGS sequence"/>
</dbReference>
<dbReference type="EC" id="2.4.1.132" evidence="4"/>
<evidence type="ECO:0000313" key="6">
    <source>
        <dbReference type="EMBL" id="PJF18736.1"/>
    </source>
</evidence>
<keyword evidence="2 4" id="KW-0328">Glycosyltransferase</keyword>
<keyword evidence="4" id="KW-0256">Endoplasmic reticulum</keyword>
<comment type="subcellular location">
    <subcellularLocation>
        <location evidence="4">Endoplasmic reticulum membrane</location>
    </subcellularLocation>
</comment>
<evidence type="ECO:0000256" key="4">
    <source>
        <dbReference type="RuleBase" id="RU367136"/>
    </source>
</evidence>
<dbReference type="GO" id="GO:0102704">
    <property type="term" value="F:GDP-Man:Man(2)GlcNAc(2)-PP-Dol alpha-1,6-mannosyltransferase activity"/>
    <property type="evidence" value="ECO:0007669"/>
    <property type="project" value="UniProtKB-UniRule"/>
</dbReference>
<accession>A0A2H9TLW8</accession>
<keyword evidence="7" id="KW-1185">Reference proteome</keyword>
<dbReference type="AlphaFoldDB" id="A0A2H9TLW8"/>
<dbReference type="GO" id="GO:0004378">
    <property type="term" value="F:GDP-Man:Man(1)GlcNAc(2)-PP-Dol alpha-1,3-mannosyltransferase activity"/>
    <property type="evidence" value="ECO:0007669"/>
    <property type="project" value="UniProtKB-UniRule"/>
</dbReference>
<organism evidence="6 7">
    <name type="scientific">Paramicrosporidium saccamoebae</name>
    <dbReference type="NCBI Taxonomy" id="1246581"/>
    <lineage>
        <taxon>Eukaryota</taxon>
        <taxon>Fungi</taxon>
        <taxon>Fungi incertae sedis</taxon>
        <taxon>Cryptomycota</taxon>
        <taxon>Cryptomycota incertae sedis</taxon>
        <taxon>Paramicrosporidium</taxon>
    </lineage>
</organism>
<dbReference type="PANTHER" id="PTHR45918:SF1">
    <property type="entry name" value="ALPHA-1,3_1,6-MANNOSYLTRANSFERASE ALG2"/>
    <property type="match status" value="1"/>
</dbReference>
<dbReference type="Pfam" id="PF00534">
    <property type="entry name" value="Glycos_transf_1"/>
    <property type="match status" value="1"/>
</dbReference>
<evidence type="ECO:0000259" key="5">
    <source>
        <dbReference type="Pfam" id="PF00534"/>
    </source>
</evidence>
<dbReference type="InterPro" id="IPR027054">
    <property type="entry name" value="ALG2"/>
</dbReference>
<comment type="function">
    <text evidence="1 4">Mannosylates Man(2)GlcNAc(2)-dolichol diphosphate and Man(1)GlcNAc(2)-dolichol diphosphate to form Man(3)GlcNAc(2)-dolichol diphosphate.</text>
</comment>
<dbReference type="Gene3D" id="3.40.50.2000">
    <property type="entry name" value="Glycogen Phosphorylase B"/>
    <property type="match status" value="3"/>
</dbReference>
<dbReference type="OrthoDB" id="448893at2759"/>
<reference evidence="6 7" key="1">
    <citation type="submission" date="2016-10" db="EMBL/GenBank/DDBJ databases">
        <title>The genome of Paramicrosporidium saccamoebae is the missing link in understanding Cryptomycota and Microsporidia evolution.</title>
        <authorList>
            <person name="Quandt C.A."/>
            <person name="Beaudet D."/>
            <person name="Corsaro D."/>
            <person name="Michel R."/>
            <person name="Corradi N."/>
            <person name="James T."/>
        </authorList>
    </citation>
    <scope>NUCLEOTIDE SEQUENCE [LARGE SCALE GENOMIC DNA]</scope>
    <source>
        <strain evidence="6 7">KSL3</strain>
    </source>
</reference>
<keyword evidence="3 4" id="KW-0808">Transferase</keyword>
<proteinExistence type="inferred from homology"/>
<dbReference type="EMBL" id="MTSL01000105">
    <property type="protein sequence ID" value="PJF18736.1"/>
    <property type="molecule type" value="Genomic_DNA"/>
</dbReference>
<sequence>MTLDEVGGAERLIVDAAKTLQQRGHNVIIYTSHHSPKHCFEETKSNHLPPPSSFNGPGGYDLRVQENRDYLKELESFASGLGLTFTTIWPGKKLPIAAKDSQLLFMPSISDSMKNALLQRSLCLLYTPTEEHFGIVPVEAMSLGVPVIAMNSGGPRETVVNGITGFLCEKSPTRMGEKMEILLTQKTTRKQMSEQARQHVKNNFSLDRFGELLENNLLNLLSQ</sequence>
<evidence type="ECO:0000256" key="3">
    <source>
        <dbReference type="ARBA" id="ARBA00022679"/>
    </source>
</evidence>
<dbReference type="GO" id="GO:0005789">
    <property type="term" value="C:endoplasmic reticulum membrane"/>
    <property type="evidence" value="ECO:0007669"/>
    <property type="project" value="UniProtKB-SubCell"/>
</dbReference>